<evidence type="ECO:0000256" key="1">
    <source>
        <dbReference type="SAM" id="Phobius"/>
    </source>
</evidence>
<dbReference type="VEuPathDB" id="MicrosporidiaDB:A0H76_2193"/>
<evidence type="ECO:0000313" key="2">
    <source>
        <dbReference type="EMBL" id="ORD97553.1"/>
    </source>
</evidence>
<organism evidence="2 3">
    <name type="scientific">Hepatospora eriocheir</name>
    <dbReference type="NCBI Taxonomy" id="1081669"/>
    <lineage>
        <taxon>Eukaryota</taxon>
        <taxon>Fungi</taxon>
        <taxon>Fungi incertae sedis</taxon>
        <taxon>Microsporidia</taxon>
        <taxon>Hepatosporidae</taxon>
        <taxon>Hepatospora</taxon>
    </lineage>
</organism>
<protein>
    <submittedName>
        <fullName evidence="2">Uncharacterized protein</fullName>
    </submittedName>
</protein>
<reference evidence="2 3" key="1">
    <citation type="journal article" date="2017" name="Environ. Microbiol.">
        <title>Decay of the glycolytic pathway and adaptation to intranuclear parasitism within Enterocytozoonidae microsporidia.</title>
        <authorList>
            <person name="Wiredu Boakye D."/>
            <person name="Jaroenlak P."/>
            <person name="Prachumwat A."/>
            <person name="Williams T.A."/>
            <person name="Bateman K.S."/>
            <person name="Itsathitphaisarn O."/>
            <person name="Sritunyalucksana K."/>
            <person name="Paszkiewicz K.H."/>
            <person name="Moore K.A."/>
            <person name="Stentiford G.D."/>
            <person name="Williams B.A."/>
        </authorList>
    </citation>
    <scope>NUCLEOTIDE SEQUENCE [LARGE SCALE GENOMIC DNA]</scope>
    <source>
        <strain evidence="2 3">GB1</strain>
    </source>
</reference>
<keyword evidence="3" id="KW-1185">Reference proteome</keyword>
<keyword evidence="1" id="KW-0812">Transmembrane</keyword>
<comment type="caution">
    <text evidence="2">The sequence shown here is derived from an EMBL/GenBank/DDBJ whole genome shotgun (WGS) entry which is preliminary data.</text>
</comment>
<name>A0A1X0QCZ2_9MICR</name>
<keyword evidence="1" id="KW-0472">Membrane</keyword>
<dbReference type="EMBL" id="LVKB01000018">
    <property type="protein sequence ID" value="ORD97553.1"/>
    <property type="molecule type" value="Genomic_DNA"/>
</dbReference>
<dbReference type="Proteomes" id="UP000192356">
    <property type="component" value="Unassembled WGS sequence"/>
</dbReference>
<evidence type="ECO:0000313" key="3">
    <source>
        <dbReference type="Proteomes" id="UP000192356"/>
    </source>
</evidence>
<gene>
    <name evidence="2" type="ORF">HERIO_565</name>
</gene>
<accession>A0A1X0QCZ2</accession>
<feature type="transmembrane region" description="Helical" evidence="1">
    <location>
        <begin position="153"/>
        <end position="172"/>
    </location>
</feature>
<keyword evidence="1" id="KW-1133">Transmembrane helix</keyword>
<proteinExistence type="predicted"/>
<dbReference type="OrthoDB" id="2195934at2759"/>
<sequence>MNKLREKIIRLLDDPTINNENEFKTYVIKVQKIIFQYERSLYNDYTDENKEEIRSFRKNLSSIITFYKKESLFKNNEEPKFSSKAKDGLSTLKLLNVQLATAKVNKNLLEKGTLKLVGLNYTSKDIKEGIIGANKKLKNLNIQEKNEIRRLRIVFTVFLLITFLIIIDKLYLKFRVTELMKEVPEVNERRSSIL</sequence>
<dbReference type="VEuPathDB" id="MicrosporidiaDB:HERIO_565"/>
<dbReference type="AlphaFoldDB" id="A0A1X0QCZ2"/>